<dbReference type="InterPro" id="IPR029071">
    <property type="entry name" value="Ubiquitin-like_domsf"/>
</dbReference>
<protein>
    <recommendedName>
        <fullName evidence="6">Ubiquitin-like domain-containing protein</fullName>
    </recommendedName>
</protein>
<keyword evidence="8" id="KW-1185">Reference proteome</keyword>
<dbReference type="InterPro" id="IPR001611">
    <property type="entry name" value="Leu-rich_rpt"/>
</dbReference>
<comment type="caution">
    <text evidence="7">The sequence shown here is derived from an EMBL/GenBank/DDBJ whole genome shotgun (WGS) entry which is preliminary data.</text>
</comment>
<dbReference type="InterPro" id="IPR003591">
    <property type="entry name" value="Leu-rich_rpt_typical-subtyp"/>
</dbReference>
<feature type="region of interest" description="Disordered" evidence="5">
    <location>
        <begin position="111"/>
        <end position="146"/>
    </location>
</feature>
<evidence type="ECO:0000256" key="1">
    <source>
        <dbReference type="ARBA" id="ARBA00004430"/>
    </source>
</evidence>
<dbReference type="InterPro" id="IPR000626">
    <property type="entry name" value="Ubiquitin-like_dom"/>
</dbReference>
<dbReference type="AlphaFoldDB" id="A0AAD5DF79"/>
<proteinExistence type="predicted"/>
<evidence type="ECO:0000259" key="6">
    <source>
        <dbReference type="Pfam" id="PF14560"/>
    </source>
</evidence>
<dbReference type="Gene3D" id="3.10.20.90">
    <property type="entry name" value="Phosphatidylinositol 3-kinase Catalytic Subunit, Chain A, domain 1"/>
    <property type="match status" value="1"/>
</dbReference>
<dbReference type="SMART" id="SM00369">
    <property type="entry name" value="LRR_TYP"/>
    <property type="match status" value="5"/>
</dbReference>
<dbReference type="InterPro" id="IPR036859">
    <property type="entry name" value="CAP-Gly_dom_sf"/>
</dbReference>
<sequence>MDAGAGTPPPPLGSRVLLGGRHAATVRYVGPVDGQSGTWGPATELQQVLPGLAELDLSGNLISSWAFVAELAAALPGLHTLNLSGNRLALPSLAGGGATTAAGTDSMAAGMGAPSAAAAGSHSSAAEHQQQAQGSSEGGSGSKLPMPAAAAYSLPAGQPTSLAGIRTLVLNGCGASWQQAVAIAQQLPNLRELHLCNNGMASLQMPGTSSSEAGGKGSSGGEGAVATLAGLSLSPSAGSCSSASHSLCSISQLLAAAFPQLEVLDLEGNALSSWTELATLSTLPRLRSLLLSGNRLDDVQYSGGFTSLRSLLLGSNCLADWAAVDALNSFPALEEARLSDNPLTAAAPSSARYQCIARIRGLTVLNASAVSPAERWDAELNYLRLVTDELASAAAAAAAAGAGRDAAAAREAVLAANPRFGELTQKYGELTPAAPKAATGSALASSMAQLTVCHNGKTLTKKLPVSLTVGKLKLMLERLLRVKAAQQALLLVPPEASGAQPEDITDDDGRELRYYDVCDGCRLEVSTSDPAARAAALAAAKAAAAAAHAERMEQHEKTIQQFRAVEQRLMA</sequence>
<dbReference type="CDD" id="cd17044">
    <property type="entry name" value="Ubl_TBCE"/>
    <property type="match status" value="1"/>
</dbReference>
<accession>A0AAD5DF79</accession>
<keyword evidence="2" id="KW-0963">Cytoplasm</keyword>
<dbReference type="Pfam" id="PF14560">
    <property type="entry name" value="Ubiquitin_2"/>
    <property type="match status" value="1"/>
</dbReference>
<dbReference type="EMBL" id="JADXDR010000247">
    <property type="protein sequence ID" value="KAI7835571.1"/>
    <property type="molecule type" value="Genomic_DNA"/>
</dbReference>
<dbReference type="Gene3D" id="3.80.10.10">
    <property type="entry name" value="Ribonuclease Inhibitor"/>
    <property type="match status" value="3"/>
</dbReference>
<evidence type="ECO:0000256" key="3">
    <source>
        <dbReference type="ARBA" id="ARBA00022614"/>
    </source>
</evidence>
<dbReference type="Proteomes" id="UP001205105">
    <property type="component" value="Unassembled WGS sequence"/>
</dbReference>
<evidence type="ECO:0000313" key="7">
    <source>
        <dbReference type="EMBL" id="KAI7835571.1"/>
    </source>
</evidence>
<dbReference type="GO" id="GO:0005930">
    <property type="term" value="C:axoneme"/>
    <property type="evidence" value="ECO:0007669"/>
    <property type="project" value="UniProtKB-SubCell"/>
</dbReference>
<dbReference type="Pfam" id="PF14580">
    <property type="entry name" value="LRR_9"/>
    <property type="match status" value="1"/>
</dbReference>
<dbReference type="InterPro" id="IPR032675">
    <property type="entry name" value="LRR_dom_sf"/>
</dbReference>
<name>A0AAD5DF79_9CHLO</name>
<gene>
    <name evidence="7" type="ORF">COHA_010532</name>
</gene>
<evidence type="ECO:0000256" key="2">
    <source>
        <dbReference type="ARBA" id="ARBA00022490"/>
    </source>
</evidence>
<evidence type="ECO:0000313" key="8">
    <source>
        <dbReference type="Proteomes" id="UP001205105"/>
    </source>
</evidence>
<feature type="compositionally biased region" description="Low complexity" evidence="5">
    <location>
        <begin position="111"/>
        <end position="135"/>
    </location>
</feature>
<organism evidence="7 8">
    <name type="scientific">Chlorella ohadii</name>
    <dbReference type="NCBI Taxonomy" id="2649997"/>
    <lineage>
        <taxon>Eukaryota</taxon>
        <taxon>Viridiplantae</taxon>
        <taxon>Chlorophyta</taxon>
        <taxon>core chlorophytes</taxon>
        <taxon>Trebouxiophyceae</taxon>
        <taxon>Chlorellales</taxon>
        <taxon>Chlorellaceae</taxon>
        <taxon>Chlorella clade</taxon>
        <taxon>Chlorella</taxon>
    </lineage>
</organism>
<keyword evidence="3" id="KW-0433">Leucine-rich repeat</keyword>
<evidence type="ECO:0000256" key="4">
    <source>
        <dbReference type="ARBA" id="ARBA00022737"/>
    </source>
</evidence>
<dbReference type="GO" id="GO:0005634">
    <property type="term" value="C:nucleus"/>
    <property type="evidence" value="ECO:0007669"/>
    <property type="project" value="TreeGrafter"/>
</dbReference>
<feature type="domain" description="Ubiquitin-like" evidence="6">
    <location>
        <begin position="449"/>
        <end position="531"/>
    </location>
</feature>
<dbReference type="SUPFAM" id="SSF74924">
    <property type="entry name" value="Cap-Gly domain"/>
    <property type="match status" value="1"/>
</dbReference>
<keyword evidence="4" id="KW-0677">Repeat</keyword>
<comment type="subcellular location">
    <subcellularLocation>
        <location evidence="1">Cytoplasm</location>
        <location evidence="1">Cytoskeleton</location>
        <location evidence="1">Cilium axoneme</location>
    </subcellularLocation>
</comment>
<dbReference type="PANTHER" id="PTHR22710:SF2">
    <property type="entry name" value="X-RAY RADIATION RESISTANCE-ASSOCIATED PROTEIN 1"/>
    <property type="match status" value="1"/>
</dbReference>
<dbReference type="InterPro" id="IPR044079">
    <property type="entry name" value="Ubl_TBCE"/>
</dbReference>
<dbReference type="SUPFAM" id="SSF52058">
    <property type="entry name" value="L domain-like"/>
    <property type="match status" value="1"/>
</dbReference>
<reference evidence="7" key="1">
    <citation type="submission" date="2020-11" db="EMBL/GenBank/DDBJ databases">
        <title>Chlorella ohadii genome sequencing and assembly.</title>
        <authorList>
            <person name="Murik O."/>
            <person name="Treves H."/>
            <person name="Kedem I."/>
            <person name="Shotland Y."/>
            <person name="Kaplan A."/>
        </authorList>
    </citation>
    <scope>NUCLEOTIDE SEQUENCE</scope>
    <source>
        <strain evidence="7">1</strain>
    </source>
</reference>
<dbReference type="SUPFAM" id="SSF54236">
    <property type="entry name" value="Ubiquitin-like"/>
    <property type="match status" value="1"/>
</dbReference>
<evidence type="ECO:0000256" key="5">
    <source>
        <dbReference type="SAM" id="MobiDB-lite"/>
    </source>
</evidence>
<dbReference type="PANTHER" id="PTHR22710">
    <property type="entry name" value="X-RAY RADIATION RESISTANCE ASSOCIATED PROTEIN 1 XRRA1"/>
    <property type="match status" value="1"/>
</dbReference>
<dbReference type="PROSITE" id="PS51450">
    <property type="entry name" value="LRR"/>
    <property type="match status" value="2"/>
</dbReference>